<dbReference type="SUPFAM" id="SSF56801">
    <property type="entry name" value="Acetyl-CoA synthetase-like"/>
    <property type="match status" value="1"/>
</dbReference>
<evidence type="ECO:0000256" key="5">
    <source>
        <dbReference type="ARBA" id="ARBA00051915"/>
    </source>
</evidence>
<feature type="domain" description="AMP-dependent synthetase/ligase" evidence="8">
    <location>
        <begin position="12"/>
        <end position="366"/>
    </location>
</feature>
<dbReference type="InterPro" id="IPR000873">
    <property type="entry name" value="AMP-dep_synth/lig_dom"/>
</dbReference>
<evidence type="ECO:0000256" key="4">
    <source>
        <dbReference type="ARBA" id="ARBA00023098"/>
    </source>
</evidence>
<gene>
    <name evidence="10" type="ORF">SAMN05444164_3294</name>
</gene>
<comment type="similarity">
    <text evidence="1">Belongs to the ATP-dependent AMP-binding enzyme family.</text>
</comment>
<dbReference type="AlphaFoldDB" id="A0A1H4X0H2"/>
<name>A0A1H4X0H2_9BRAD</name>
<reference evidence="10 11" key="1">
    <citation type="submission" date="2016-10" db="EMBL/GenBank/DDBJ databases">
        <authorList>
            <person name="de Groot N.N."/>
        </authorList>
    </citation>
    <scope>NUCLEOTIDE SEQUENCE [LARGE SCALE GENOMIC DNA]</scope>
    <source>
        <strain evidence="10 11">MT12</strain>
    </source>
</reference>
<evidence type="ECO:0000313" key="11">
    <source>
        <dbReference type="Proteomes" id="UP000198992"/>
    </source>
</evidence>
<accession>A0A1H4X0H2</accession>
<dbReference type="Gene3D" id="3.30.300.30">
    <property type="match status" value="1"/>
</dbReference>
<dbReference type="GO" id="GO:0006631">
    <property type="term" value="P:fatty acid metabolic process"/>
    <property type="evidence" value="ECO:0007669"/>
    <property type="project" value="UniProtKB-KW"/>
</dbReference>
<dbReference type="PANTHER" id="PTHR43859:SF4">
    <property type="entry name" value="BUTANOATE--COA LIGASE AAE1-RELATED"/>
    <property type="match status" value="1"/>
</dbReference>
<keyword evidence="2 10" id="KW-0436">Ligase</keyword>
<keyword evidence="3" id="KW-0276">Fatty acid metabolism</keyword>
<keyword evidence="4" id="KW-0443">Lipid metabolism</keyword>
<dbReference type="InterPro" id="IPR045851">
    <property type="entry name" value="AMP-bd_C_sf"/>
</dbReference>
<evidence type="ECO:0000256" key="7">
    <source>
        <dbReference type="ARBA" id="ARBA00067668"/>
    </source>
</evidence>
<dbReference type="Pfam" id="PF00501">
    <property type="entry name" value="AMP-binding"/>
    <property type="match status" value="1"/>
</dbReference>
<proteinExistence type="inferred from homology"/>
<evidence type="ECO:0000259" key="9">
    <source>
        <dbReference type="Pfam" id="PF13193"/>
    </source>
</evidence>
<dbReference type="PANTHER" id="PTHR43859">
    <property type="entry name" value="ACYL-ACTIVATING ENZYME"/>
    <property type="match status" value="1"/>
</dbReference>
<dbReference type="EC" id="6.2.1.44" evidence="6"/>
<feature type="domain" description="AMP-binding enzyme C-terminal" evidence="9">
    <location>
        <begin position="416"/>
        <end position="490"/>
    </location>
</feature>
<dbReference type="InterPro" id="IPR042099">
    <property type="entry name" value="ANL_N_sf"/>
</dbReference>
<dbReference type="Pfam" id="PF13193">
    <property type="entry name" value="AMP-binding_C"/>
    <property type="match status" value="1"/>
</dbReference>
<evidence type="ECO:0000256" key="2">
    <source>
        <dbReference type="ARBA" id="ARBA00022598"/>
    </source>
</evidence>
<dbReference type="RefSeq" id="WP_092126023.1">
    <property type="nucleotide sequence ID" value="NZ_FNTH01000001.1"/>
</dbReference>
<evidence type="ECO:0000256" key="3">
    <source>
        <dbReference type="ARBA" id="ARBA00022832"/>
    </source>
</evidence>
<organism evidence="10 11">
    <name type="scientific">Bradyrhizobium erythrophlei</name>
    <dbReference type="NCBI Taxonomy" id="1437360"/>
    <lineage>
        <taxon>Bacteria</taxon>
        <taxon>Pseudomonadati</taxon>
        <taxon>Pseudomonadota</taxon>
        <taxon>Alphaproteobacteria</taxon>
        <taxon>Hyphomicrobiales</taxon>
        <taxon>Nitrobacteraceae</taxon>
        <taxon>Bradyrhizobium</taxon>
    </lineage>
</organism>
<dbReference type="Proteomes" id="UP000198992">
    <property type="component" value="Unassembled WGS sequence"/>
</dbReference>
<evidence type="ECO:0000313" key="10">
    <source>
        <dbReference type="EMBL" id="SEC98254.1"/>
    </source>
</evidence>
<evidence type="ECO:0000259" key="8">
    <source>
        <dbReference type="Pfam" id="PF00501"/>
    </source>
</evidence>
<dbReference type="OrthoDB" id="9803968at2"/>
<comment type="catalytic activity">
    <reaction evidence="5">
        <text>3-(methylsulfanyl)propanoate + ATP + CoA = 3-(methylsulfanyl)propanoyl-CoA + AMP + diphosphate</text>
        <dbReference type="Rhea" id="RHEA:43052"/>
        <dbReference type="ChEBI" id="CHEBI:30616"/>
        <dbReference type="ChEBI" id="CHEBI:33019"/>
        <dbReference type="ChEBI" id="CHEBI:49016"/>
        <dbReference type="ChEBI" id="CHEBI:57287"/>
        <dbReference type="ChEBI" id="CHEBI:82815"/>
        <dbReference type="ChEBI" id="CHEBI:456215"/>
        <dbReference type="EC" id="6.2.1.44"/>
    </reaction>
    <physiologicalReaction direction="left-to-right" evidence="5">
        <dbReference type="Rhea" id="RHEA:43053"/>
    </physiologicalReaction>
</comment>
<dbReference type="InterPro" id="IPR025110">
    <property type="entry name" value="AMP-bd_C"/>
</dbReference>
<protein>
    <recommendedName>
        <fullName evidence="7">3-methylmercaptopropionyl-CoA ligase</fullName>
        <ecNumber evidence="6">6.2.1.44</ecNumber>
    </recommendedName>
</protein>
<dbReference type="Gene3D" id="3.40.50.12780">
    <property type="entry name" value="N-terminal domain of ligase-like"/>
    <property type="match status" value="1"/>
</dbReference>
<evidence type="ECO:0000256" key="6">
    <source>
        <dbReference type="ARBA" id="ARBA00066616"/>
    </source>
</evidence>
<sequence length="509" mass="56683">MLFPLTTKDFLDRALEVYANRVAIIDEPDQPAESWGQVTYAELGRRARSQAATLDEMGVPVGARVAIVSQNSARFFCTLFGVSGWGRVTVPVNYRLTAPEIRYIVEHSGAEVLLIDPELRQLADTVPCKRIFVFGEDDDKIWASDAEPAPWAGDENATATINYTSGTTARPKGVQLTHRNLWLHAVLFGWQTSVNDRDVYLHTIQAFHGHGWGHPYAATNVGALHIIMRRVDGYEILRRIEKYSVTYLCAAPAVVTSILDAARAWDGAIPGRGRVRIIVAGAPPATRIIERIREELGWEFLQMYGQTETTAMLTLNRMRAEWDHLDPSEQARLLGRAGAPALGVRIKIHDDGEVLVQSNHNLVGYWKDPEATAAATAEDWLRTGDGGRYESGYLTISDRKKDMIISGGENVSSIDVENALKSHPAVKDVAVIGIPDDKWGELVTALVVLDDGAKATREDLIEHCRPRLAGYKCPKRIEFRDELPHTATGKLQKFKLRKEFWSALERQVN</sequence>
<dbReference type="GO" id="GO:0016874">
    <property type="term" value="F:ligase activity"/>
    <property type="evidence" value="ECO:0007669"/>
    <property type="project" value="UniProtKB-KW"/>
</dbReference>
<dbReference type="EMBL" id="FNTH01000001">
    <property type="protein sequence ID" value="SEC98254.1"/>
    <property type="molecule type" value="Genomic_DNA"/>
</dbReference>
<dbReference type="FunFam" id="3.30.300.30:FF:000008">
    <property type="entry name" value="2,3-dihydroxybenzoate-AMP ligase"/>
    <property type="match status" value="1"/>
</dbReference>
<evidence type="ECO:0000256" key="1">
    <source>
        <dbReference type="ARBA" id="ARBA00006432"/>
    </source>
</evidence>